<keyword evidence="1" id="KW-1133">Transmembrane helix</keyword>
<reference evidence="3" key="1">
    <citation type="submission" date="2022-11" db="UniProtKB">
        <authorList>
            <consortium name="WormBaseParasite"/>
        </authorList>
    </citation>
    <scope>IDENTIFICATION</scope>
</reference>
<name>A0A914EFW4_9BILA</name>
<keyword evidence="1" id="KW-0812">Transmembrane</keyword>
<dbReference type="Proteomes" id="UP000887540">
    <property type="component" value="Unplaced"/>
</dbReference>
<evidence type="ECO:0000313" key="3">
    <source>
        <dbReference type="WBParaSite" id="ACRNAN_scaffold780.g10687.t1"/>
    </source>
</evidence>
<protein>
    <submittedName>
        <fullName evidence="3">DUF1772-domain-containing protein</fullName>
    </submittedName>
</protein>
<dbReference type="PANTHER" id="PTHR36535:SF1">
    <property type="entry name" value="DUF1772 DOMAIN-CONTAINING PROTEIN"/>
    <property type="match status" value="1"/>
</dbReference>
<sequence length="145" mass="15810">MLAGQLAIVEASLFTGVSLCISLEQLQHLRNRNIDDKNLLSAFQGTFRSAKIQPLLAVTGTALGAYQYTKSKEIFWAVGTGLFFLIIPYTLTFFVGINKELMAASPETAGAETRKKIVKWGKLHSVRTILGAASVAAFVYAVVRK</sequence>
<dbReference type="InterPro" id="IPR013901">
    <property type="entry name" value="Anthrone_oxy"/>
</dbReference>
<dbReference type="AlphaFoldDB" id="A0A914EFW4"/>
<keyword evidence="2" id="KW-1185">Reference proteome</keyword>
<evidence type="ECO:0000256" key="1">
    <source>
        <dbReference type="SAM" id="Phobius"/>
    </source>
</evidence>
<organism evidence="2 3">
    <name type="scientific">Acrobeloides nanus</name>
    <dbReference type="NCBI Taxonomy" id="290746"/>
    <lineage>
        <taxon>Eukaryota</taxon>
        <taxon>Metazoa</taxon>
        <taxon>Ecdysozoa</taxon>
        <taxon>Nematoda</taxon>
        <taxon>Chromadorea</taxon>
        <taxon>Rhabditida</taxon>
        <taxon>Tylenchina</taxon>
        <taxon>Cephalobomorpha</taxon>
        <taxon>Cephaloboidea</taxon>
        <taxon>Cephalobidae</taxon>
        <taxon>Acrobeloides</taxon>
    </lineage>
</organism>
<evidence type="ECO:0000313" key="2">
    <source>
        <dbReference type="Proteomes" id="UP000887540"/>
    </source>
</evidence>
<dbReference type="PANTHER" id="PTHR36535">
    <property type="entry name" value="YALI0E30327P"/>
    <property type="match status" value="1"/>
</dbReference>
<accession>A0A914EFW4</accession>
<dbReference type="WBParaSite" id="ACRNAN_scaffold780.g10687.t1">
    <property type="protein sequence ID" value="ACRNAN_scaffold780.g10687.t1"/>
    <property type="gene ID" value="ACRNAN_scaffold780.g10687"/>
</dbReference>
<feature type="transmembrane region" description="Helical" evidence="1">
    <location>
        <begin position="74"/>
        <end position="97"/>
    </location>
</feature>
<feature type="transmembrane region" description="Helical" evidence="1">
    <location>
        <begin position="124"/>
        <end position="143"/>
    </location>
</feature>
<proteinExistence type="predicted"/>
<keyword evidence="1" id="KW-0472">Membrane</keyword>
<dbReference type="Pfam" id="PF08592">
    <property type="entry name" value="Anthrone_oxy"/>
    <property type="match status" value="1"/>
</dbReference>